<evidence type="ECO:0000256" key="4">
    <source>
        <dbReference type="SAM" id="MobiDB-lite"/>
    </source>
</evidence>
<feature type="chain" id="PRO_5046015452" evidence="5">
    <location>
        <begin position="27"/>
        <end position="461"/>
    </location>
</feature>
<keyword evidence="7" id="KW-1185">Reference proteome</keyword>
<feature type="signal peptide" evidence="5">
    <location>
        <begin position="1"/>
        <end position="26"/>
    </location>
</feature>
<keyword evidence="2" id="KW-0813">Transport</keyword>
<organism evidence="6 7">
    <name type="scientific">Pseudomonas triclosanedens</name>
    <dbReference type="NCBI Taxonomy" id="2961893"/>
    <lineage>
        <taxon>Bacteria</taxon>
        <taxon>Pseudomonadati</taxon>
        <taxon>Pseudomonadota</taxon>
        <taxon>Gammaproteobacteria</taxon>
        <taxon>Pseudomonadales</taxon>
        <taxon>Pseudomonadaceae</taxon>
        <taxon>Pseudomonas</taxon>
    </lineage>
</organism>
<dbReference type="PANTHER" id="PTHR34596:SF2">
    <property type="entry name" value="CHITOPORIN"/>
    <property type="match status" value="1"/>
</dbReference>
<dbReference type="Proteomes" id="UP001163624">
    <property type="component" value="Chromosome"/>
</dbReference>
<feature type="compositionally biased region" description="Polar residues" evidence="4">
    <location>
        <begin position="193"/>
        <end position="209"/>
    </location>
</feature>
<gene>
    <name evidence="6" type="ORF">OU419_27315</name>
</gene>
<proteinExistence type="inferred from homology"/>
<dbReference type="RefSeq" id="WP_254475372.1">
    <property type="nucleotide sequence ID" value="NZ_CP113432.1"/>
</dbReference>
<dbReference type="InterPro" id="IPR023614">
    <property type="entry name" value="Porin_dom_sf"/>
</dbReference>
<dbReference type="Pfam" id="PF03573">
    <property type="entry name" value="OprD"/>
    <property type="match status" value="1"/>
</dbReference>
<sequence length="461" mass="49682">MKSRTLTQSSLALAIAAASLAQSAVAGGFIEDSKANLTLRNFYINSDNRNGTSDPNKQEEWGQGFLLNYSSGFTEGTVGFGVDALGLLGVRLDSSGAKHYESASQQGGTVFPSKSNGDAVNDFSSLGLTAKAKVSNTEFRYGTLQPKLPVVTYNDGRLLPVTFEGGQVASTDLKDFSLVAGQLEHSKGRNSTDNRSLSIAGANGSSLSSRDSNKFYYAGGDYKLNKDLTLQYYYGQLTDFYQQHFLGLQHNWAIGPGVLKTDLRAFDSSSDGKNGSSSGRADGYVSSGYYGGNTTKGEVDNRAFSGLFTYSVSGHSFGAGYQVLNGDSDFPFLNRGDGEGSTAYLITDVQIGKFQRAGERTWQVRYGYDFAKAGLPGLTFQTIYLHGDNIDTKYGDKSEWERDISLAYVIPDGTFKGLGFTWRNAALRSGLPDSSAGKPGTATQRDQDENRLIVSYTIPLL</sequence>
<evidence type="ECO:0000256" key="3">
    <source>
        <dbReference type="ARBA" id="ARBA00022729"/>
    </source>
</evidence>
<evidence type="ECO:0000313" key="6">
    <source>
        <dbReference type="EMBL" id="WAI49401.1"/>
    </source>
</evidence>
<evidence type="ECO:0000256" key="2">
    <source>
        <dbReference type="ARBA" id="ARBA00022448"/>
    </source>
</evidence>
<accession>A0ABY6ZX35</accession>
<protein>
    <submittedName>
        <fullName evidence="6">OprD family porin</fullName>
    </submittedName>
</protein>
<feature type="region of interest" description="Disordered" evidence="4">
    <location>
        <begin position="185"/>
        <end position="209"/>
    </location>
</feature>
<evidence type="ECO:0000313" key="7">
    <source>
        <dbReference type="Proteomes" id="UP001163624"/>
    </source>
</evidence>
<dbReference type="InterPro" id="IPR005318">
    <property type="entry name" value="OM_porin_bac"/>
</dbReference>
<keyword evidence="3 5" id="KW-0732">Signal</keyword>
<comment type="similarity">
    <text evidence="1">Belongs to the outer membrane porin (Opr) (TC 1.B.25) family.</text>
</comment>
<reference evidence="6" key="1">
    <citation type="submission" date="2022-11" db="EMBL/GenBank/DDBJ databases">
        <title>Pseudomonas triclosanedens sp. nov., a triclosan degrader isolated from activated sludge.</title>
        <authorList>
            <person name="Yin Y."/>
            <person name="Lu Z."/>
        </authorList>
    </citation>
    <scope>NUCLEOTIDE SEQUENCE</scope>
    <source>
        <strain evidence="6">ZM23</strain>
    </source>
</reference>
<name>A0ABY6ZX35_9PSED</name>
<dbReference type="EMBL" id="CP113432">
    <property type="protein sequence ID" value="WAI49401.1"/>
    <property type="molecule type" value="Genomic_DNA"/>
</dbReference>
<evidence type="ECO:0000256" key="1">
    <source>
        <dbReference type="ARBA" id="ARBA00009075"/>
    </source>
</evidence>
<dbReference type="PANTHER" id="PTHR34596">
    <property type="entry name" value="CHITOPORIN"/>
    <property type="match status" value="1"/>
</dbReference>
<evidence type="ECO:0000256" key="5">
    <source>
        <dbReference type="SAM" id="SignalP"/>
    </source>
</evidence>
<dbReference type="Gene3D" id="2.40.160.10">
    <property type="entry name" value="Porin"/>
    <property type="match status" value="1"/>
</dbReference>